<evidence type="ECO:0000313" key="2">
    <source>
        <dbReference type="EMBL" id="MBW0131084.1"/>
    </source>
</evidence>
<proteinExistence type="predicted"/>
<name>A0ABS6UGV5_9PSEU</name>
<dbReference type="RefSeq" id="WP_218596099.1">
    <property type="nucleotide sequence ID" value="NZ_JADQDF010000001.1"/>
</dbReference>
<evidence type="ECO:0000256" key="1">
    <source>
        <dbReference type="SAM" id="MobiDB-lite"/>
    </source>
</evidence>
<sequence length="213" mass="21821">MGPSIVMIGSARSRYGSAVRRVVSVLVGVLLCASLAGCVRETAGAATSPEAPATEVPLPPRPRDIDIRGVDPCSLLTSTQRAELGLDAEPAYDVQVSPLFEGPEPACTVGGSGLREVAVGVALPYDGLGVDAFAASRVRADVTVIEVRGMPAVLAEPPEQLRLCSVVIDLGPGQAMNVQYRDGGGRPTVPQDDLCTGAIAVAGSAMDTLLSNN</sequence>
<keyword evidence="3" id="KW-1185">Reference proteome</keyword>
<reference evidence="2 3" key="1">
    <citation type="submission" date="2020-11" db="EMBL/GenBank/DDBJ databases">
        <title>Pseudonocardia abyssalis sp. nov. and Pseudonocardia oceani sp. nov., description and phylogenomic analysis of two novel actinomycetes isolated from the deep Southern Ocean.</title>
        <authorList>
            <person name="Parra J."/>
        </authorList>
    </citation>
    <scope>NUCLEOTIDE SEQUENCE [LARGE SCALE GENOMIC DNA]</scope>
    <source>
        <strain evidence="3">KRD185</strain>
    </source>
</reference>
<gene>
    <name evidence="2" type="ORF">I4I82_25890</name>
</gene>
<protein>
    <submittedName>
        <fullName evidence="2">DUF3558 domain-containing protein</fullName>
    </submittedName>
</protein>
<comment type="caution">
    <text evidence="2">The sequence shown here is derived from an EMBL/GenBank/DDBJ whole genome shotgun (WGS) entry which is preliminary data.</text>
</comment>
<evidence type="ECO:0000313" key="3">
    <source>
        <dbReference type="Proteomes" id="UP000694300"/>
    </source>
</evidence>
<feature type="region of interest" description="Disordered" evidence="1">
    <location>
        <begin position="44"/>
        <end position="63"/>
    </location>
</feature>
<dbReference type="Pfam" id="PF12079">
    <property type="entry name" value="DUF3558"/>
    <property type="match status" value="1"/>
</dbReference>
<dbReference type="EMBL" id="JADQDF010000001">
    <property type="protein sequence ID" value="MBW0131084.1"/>
    <property type="molecule type" value="Genomic_DNA"/>
</dbReference>
<accession>A0ABS6UGV5</accession>
<organism evidence="2 3">
    <name type="scientific">Pseudonocardia oceani</name>
    <dbReference type="NCBI Taxonomy" id="2792013"/>
    <lineage>
        <taxon>Bacteria</taxon>
        <taxon>Bacillati</taxon>
        <taxon>Actinomycetota</taxon>
        <taxon>Actinomycetes</taxon>
        <taxon>Pseudonocardiales</taxon>
        <taxon>Pseudonocardiaceae</taxon>
        <taxon>Pseudonocardia</taxon>
    </lineage>
</organism>
<dbReference type="InterPro" id="IPR024520">
    <property type="entry name" value="DUF3558"/>
</dbReference>
<dbReference type="Proteomes" id="UP000694300">
    <property type="component" value="Unassembled WGS sequence"/>
</dbReference>